<keyword evidence="1" id="KW-0812">Transmembrane</keyword>
<gene>
    <name evidence="2" type="ORF">MENT_LOCUS19919</name>
</gene>
<feature type="transmembrane region" description="Helical" evidence="1">
    <location>
        <begin position="21"/>
        <end position="40"/>
    </location>
</feature>
<name>A0A6V7V155_MELEN</name>
<dbReference type="AlphaFoldDB" id="A0A6V7V155"/>
<dbReference type="EMBL" id="CAJEWN010000142">
    <property type="protein sequence ID" value="CAD2168546.1"/>
    <property type="molecule type" value="Genomic_DNA"/>
</dbReference>
<proteinExistence type="predicted"/>
<protein>
    <submittedName>
        <fullName evidence="2">Uncharacterized protein</fullName>
    </submittedName>
</protein>
<sequence length="52" mass="6329">MHIYNSNNNIANNQKGKKKFFLLYLEEVLYYILSFLPRWLKIENLFFGSPQM</sequence>
<evidence type="ECO:0000313" key="3">
    <source>
        <dbReference type="Proteomes" id="UP000580250"/>
    </source>
</evidence>
<dbReference type="Proteomes" id="UP000580250">
    <property type="component" value="Unassembled WGS sequence"/>
</dbReference>
<evidence type="ECO:0000313" key="2">
    <source>
        <dbReference type="EMBL" id="CAD2168546.1"/>
    </source>
</evidence>
<evidence type="ECO:0000256" key="1">
    <source>
        <dbReference type="SAM" id="Phobius"/>
    </source>
</evidence>
<reference evidence="2 3" key="1">
    <citation type="submission" date="2020-08" db="EMBL/GenBank/DDBJ databases">
        <authorList>
            <person name="Koutsovoulos G."/>
            <person name="Danchin GJ E."/>
        </authorList>
    </citation>
    <scope>NUCLEOTIDE SEQUENCE [LARGE SCALE GENOMIC DNA]</scope>
</reference>
<keyword evidence="1" id="KW-1133">Transmembrane helix</keyword>
<comment type="caution">
    <text evidence="2">The sequence shown here is derived from an EMBL/GenBank/DDBJ whole genome shotgun (WGS) entry which is preliminary data.</text>
</comment>
<accession>A0A6V7V155</accession>
<keyword evidence="1" id="KW-0472">Membrane</keyword>
<organism evidence="2 3">
    <name type="scientific">Meloidogyne enterolobii</name>
    <name type="common">Root-knot nematode worm</name>
    <name type="synonym">Meloidogyne mayaguensis</name>
    <dbReference type="NCBI Taxonomy" id="390850"/>
    <lineage>
        <taxon>Eukaryota</taxon>
        <taxon>Metazoa</taxon>
        <taxon>Ecdysozoa</taxon>
        <taxon>Nematoda</taxon>
        <taxon>Chromadorea</taxon>
        <taxon>Rhabditida</taxon>
        <taxon>Tylenchina</taxon>
        <taxon>Tylenchomorpha</taxon>
        <taxon>Tylenchoidea</taxon>
        <taxon>Meloidogynidae</taxon>
        <taxon>Meloidogyninae</taxon>
        <taxon>Meloidogyne</taxon>
    </lineage>
</organism>